<feature type="non-terminal residue" evidence="1">
    <location>
        <position position="1"/>
    </location>
</feature>
<dbReference type="EMBL" id="JACEIK010001404">
    <property type="protein sequence ID" value="MCD7469108.1"/>
    <property type="molecule type" value="Genomic_DNA"/>
</dbReference>
<sequence>MEELSLKPQFWGMNVGNRVQKIRICHARSATSRSTIWCMEWSGALSFHRLEVRDAADLHCVESCDTLTGWNISIPTNDED</sequence>
<evidence type="ECO:0000313" key="2">
    <source>
        <dbReference type="Proteomes" id="UP000823775"/>
    </source>
</evidence>
<accession>A0ABS8TDA6</accession>
<evidence type="ECO:0000313" key="1">
    <source>
        <dbReference type="EMBL" id="MCD7469108.1"/>
    </source>
</evidence>
<dbReference type="Proteomes" id="UP000823775">
    <property type="component" value="Unassembled WGS sequence"/>
</dbReference>
<comment type="caution">
    <text evidence="1">The sequence shown here is derived from an EMBL/GenBank/DDBJ whole genome shotgun (WGS) entry which is preliminary data.</text>
</comment>
<organism evidence="1 2">
    <name type="scientific">Datura stramonium</name>
    <name type="common">Jimsonweed</name>
    <name type="synonym">Common thornapple</name>
    <dbReference type="NCBI Taxonomy" id="4076"/>
    <lineage>
        <taxon>Eukaryota</taxon>
        <taxon>Viridiplantae</taxon>
        <taxon>Streptophyta</taxon>
        <taxon>Embryophyta</taxon>
        <taxon>Tracheophyta</taxon>
        <taxon>Spermatophyta</taxon>
        <taxon>Magnoliopsida</taxon>
        <taxon>eudicotyledons</taxon>
        <taxon>Gunneridae</taxon>
        <taxon>Pentapetalae</taxon>
        <taxon>asterids</taxon>
        <taxon>lamiids</taxon>
        <taxon>Solanales</taxon>
        <taxon>Solanaceae</taxon>
        <taxon>Solanoideae</taxon>
        <taxon>Datureae</taxon>
        <taxon>Datura</taxon>
    </lineage>
</organism>
<proteinExistence type="predicted"/>
<reference evidence="1 2" key="1">
    <citation type="journal article" date="2021" name="BMC Genomics">
        <title>Datura genome reveals duplications of psychoactive alkaloid biosynthetic genes and high mutation rate following tissue culture.</title>
        <authorList>
            <person name="Rajewski A."/>
            <person name="Carter-House D."/>
            <person name="Stajich J."/>
            <person name="Litt A."/>
        </authorList>
    </citation>
    <scope>NUCLEOTIDE SEQUENCE [LARGE SCALE GENOMIC DNA]</scope>
    <source>
        <strain evidence="1">AR-01</strain>
    </source>
</reference>
<gene>
    <name evidence="1" type="ORF">HAX54_007904</name>
</gene>
<name>A0ABS8TDA6_DATST</name>
<protein>
    <submittedName>
        <fullName evidence="1">Uncharacterized protein</fullName>
    </submittedName>
</protein>
<keyword evidence="2" id="KW-1185">Reference proteome</keyword>